<reference evidence="2" key="1">
    <citation type="submission" date="2022-11" db="UniProtKB">
        <authorList>
            <consortium name="WormBaseParasite"/>
        </authorList>
    </citation>
    <scope>IDENTIFICATION</scope>
</reference>
<dbReference type="WBParaSite" id="ES5_v2.g13936.t1">
    <property type="protein sequence ID" value="ES5_v2.g13936.t1"/>
    <property type="gene ID" value="ES5_v2.g13936"/>
</dbReference>
<evidence type="ECO:0000313" key="2">
    <source>
        <dbReference type="WBParaSite" id="ES5_v2.g13936.t1"/>
    </source>
</evidence>
<proteinExistence type="predicted"/>
<dbReference type="Proteomes" id="UP000887579">
    <property type="component" value="Unplaced"/>
</dbReference>
<accession>A0AC34FAK4</accession>
<name>A0AC34FAK4_9BILA</name>
<organism evidence="1 2">
    <name type="scientific">Panagrolaimus sp. ES5</name>
    <dbReference type="NCBI Taxonomy" id="591445"/>
    <lineage>
        <taxon>Eukaryota</taxon>
        <taxon>Metazoa</taxon>
        <taxon>Ecdysozoa</taxon>
        <taxon>Nematoda</taxon>
        <taxon>Chromadorea</taxon>
        <taxon>Rhabditida</taxon>
        <taxon>Tylenchina</taxon>
        <taxon>Panagrolaimomorpha</taxon>
        <taxon>Panagrolaimoidea</taxon>
        <taxon>Panagrolaimidae</taxon>
        <taxon>Panagrolaimus</taxon>
    </lineage>
</organism>
<sequence length="430" mass="45861">RSFPIESTTSATAAAASRGQSLLVLNDAASDLAYLGQLSKKMMTAVGVPGTTPITSHNYHQHFGGAMASNSNFVAAAAAAAAAAAHTNGSNASTGTTASSLCSTPVNIFGQNGLNAAAAQAISLMQSGGIPYYPTAQLSSMTAPYGTAMATTASLTGGNSAFEGFPIVLLPQNGSSNLPLASFQKQLIAQQQIAAQPKIDTSKHFHVFVGDLSSEVDNTMLKNAFNKFGETSEVKVIRDSQSMKSRGYGFVTYPNKEHAEVAIEKMNGQMIGRRAVRTNWAVRRTPEDEKKALSYEQIYNATPIDNTTVYIGNLNSNTTEENVRTTFSKFGEIKEIRMFAPQNYGFVTFETKDGATKAILEMSFEELDGQMLRCSWGRPAEPINNQLNQSSLLALSQLAGLTGAPTPQIPVFGNPLYSTVYGANLMPSWQ</sequence>
<protein>
    <submittedName>
        <fullName evidence="2">RRM domain-containing protein</fullName>
    </submittedName>
</protein>
<evidence type="ECO:0000313" key="1">
    <source>
        <dbReference type="Proteomes" id="UP000887579"/>
    </source>
</evidence>